<evidence type="ECO:0000313" key="3">
    <source>
        <dbReference type="Proteomes" id="UP000886520"/>
    </source>
</evidence>
<gene>
    <name evidence="2" type="ORF">GOP47_0007717</name>
</gene>
<evidence type="ECO:0000313" key="2">
    <source>
        <dbReference type="EMBL" id="KAI5077893.1"/>
    </source>
</evidence>
<reference evidence="2" key="1">
    <citation type="submission" date="2021-01" db="EMBL/GenBank/DDBJ databases">
        <title>Adiantum capillus-veneris genome.</title>
        <authorList>
            <person name="Fang Y."/>
            <person name="Liao Q."/>
        </authorList>
    </citation>
    <scope>NUCLEOTIDE SEQUENCE</scope>
    <source>
        <strain evidence="2">H3</strain>
        <tissue evidence="2">Leaf</tissue>
    </source>
</reference>
<feature type="region of interest" description="Disordered" evidence="1">
    <location>
        <begin position="1"/>
        <end position="21"/>
    </location>
</feature>
<protein>
    <submittedName>
        <fullName evidence="2">Uncharacterized protein</fullName>
    </submittedName>
</protein>
<dbReference type="AlphaFoldDB" id="A0A9D4V1E9"/>
<name>A0A9D4V1E9_ADICA</name>
<proteinExistence type="predicted"/>
<dbReference type="EMBL" id="JABFUD020000007">
    <property type="protein sequence ID" value="KAI5077893.1"/>
    <property type="molecule type" value="Genomic_DNA"/>
</dbReference>
<comment type="caution">
    <text evidence="2">The sequence shown here is derived from an EMBL/GenBank/DDBJ whole genome shotgun (WGS) entry which is preliminary data.</text>
</comment>
<sequence length="75" mass="8102">MPTLFHAQKKMAPPADEDPGLKTWDEAMEERPTQASALRGEAHDLRWAISAPEAKSHNVIPASALDEATTISPPA</sequence>
<organism evidence="2 3">
    <name type="scientific">Adiantum capillus-veneris</name>
    <name type="common">Maidenhair fern</name>
    <dbReference type="NCBI Taxonomy" id="13818"/>
    <lineage>
        <taxon>Eukaryota</taxon>
        <taxon>Viridiplantae</taxon>
        <taxon>Streptophyta</taxon>
        <taxon>Embryophyta</taxon>
        <taxon>Tracheophyta</taxon>
        <taxon>Polypodiopsida</taxon>
        <taxon>Polypodiidae</taxon>
        <taxon>Polypodiales</taxon>
        <taxon>Pteridineae</taxon>
        <taxon>Pteridaceae</taxon>
        <taxon>Vittarioideae</taxon>
        <taxon>Adiantum</taxon>
    </lineage>
</organism>
<dbReference type="Proteomes" id="UP000886520">
    <property type="component" value="Chromosome 7"/>
</dbReference>
<keyword evidence="3" id="KW-1185">Reference proteome</keyword>
<evidence type="ECO:0000256" key="1">
    <source>
        <dbReference type="SAM" id="MobiDB-lite"/>
    </source>
</evidence>
<accession>A0A9D4V1E9</accession>